<dbReference type="Gene3D" id="2.60.40.10">
    <property type="entry name" value="Immunoglobulins"/>
    <property type="match status" value="3"/>
</dbReference>
<dbReference type="InterPro" id="IPR002492">
    <property type="entry name" value="Transposase_Tc1-like"/>
</dbReference>
<evidence type="ECO:0000313" key="4">
    <source>
        <dbReference type="Proteomes" id="UP001176940"/>
    </source>
</evidence>
<dbReference type="Pfam" id="PF01498">
    <property type="entry name" value="HTH_Tnp_Tc3_2"/>
    <property type="match status" value="1"/>
</dbReference>
<evidence type="ECO:0000313" key="3">
    <source>
        <dbReference type="EMBL" id="CAJ0944258.1"/>
    </source>
</evidence>
<dbReference type="InterPro" id="IPR036116">
    <property type="entry name" value="FN3_sf"/>
</dbReference>
<dbReference type="PANTHER" id="PTHR47135:SF3">
    <property type="entry name" value="FIBRONECTIN TYPE-III DOMAIN-CONTAINING PROTEIN"/>
    <property type="match status" value="1"/>
</dbReference>
<dbReference type="InterPro" id="IPR003961">
    <property type="entry name" value="FN3_dom"/>
</dbReference>
<accession>A0ABN9LKK9</accession>
<dbReference type="InterPro" id="IPR013783">
    <property type="entry name" value="Ig-like_fold"/>
</dbReference>
<dbReference type="InterPro" id="IPR038717">
    <property type="entry name" value="Tc1-like_DDE_dom"/>
</dbReference>
<evidence type="ECO:0000259" key="2">
    <source>
        <dbReference type="PROSITE" id="PS50853"/>
    </source>
</evidence>
<feature type="region of interest" description="Disordered" evidence="1">
    <location>
        <begin position="252"/>
        <end position="294"/>
    </location>
</feature>
<dbReference type="InterPro" id="IPR036397">
    <property type="entry name" value="RNaseH_sf"/>
</dbReference>
<evidence type="ECO:0000256" key="1">
    <source>
        <dbReference type="SAM" id="MobiDB-lite"/>
    </source>
</evidence>
<dbReference type="CDD" id="cd00063">
    <property type="entry name" value="FN3"/>
    <property type="match status" value="3"/>
</dbReference>
<dbReference type="PANTHER" id="PTHR47135">
    <property type="entry name" value="FIBRONECTIN TYPE III DOMAIN-CONTAINING PROTEIN 7"/>
    <property type="match status" value="1"/>
</dbReference>
<feature type="compositionally biased region" description="Polar residues" evidence="1">
    <location>
        <begin position="280"/>
        <end position="294"/>
    </location>
</feature>
<feature type="domain" description="Fibronectin type-III" evidence="2">
    <location>
        <begin position="316"/>
        <end position="401"/>
    </location>
</feature>
<gene>
    <name evidence="3" type="ORF">RIMI_LOCUS10342295</name>
</gene>
<dbReference type="Pfam" id="PF00041">
    <property type="entry name" value="fn3"/>
    <property type="match status" value="1"/>
</dbReference>
<sequence>MTDLACGGQYSMSVTAIGPYCSKVSGSYVFQTVSVEVKIRFGRPSKISVRAGHRISRYANQNLHLTAKDLQKDFSDFGVVVQCSTVQRHLHKYGLDGRIIRRKHLLHPHHKIQCQNYANEHLNKPDAFWKQILWTDAVKIQLFGYNDQKGRMDGPDRPSRTLHSDQCVGRSQVGMDVLKSTWAEKVHLRRNSSVKTRRGCHRKKMGGPRPDRDAHQIRPIPQRQSLVADSGHRLLLTAIQWLLRGEPLVNHHDDHQQSIPEKKKRCSVDVVKRQNHKQKPSVTLYTSTGKNRQPSRASAFHVEDLHSQYTGAAPCVPVQEVPKLICYNNSATLSWGQTSGAIRYVANVTGPKDLYSCETEDTACVINELKCGQTYSVTVTAISKQCSGLPSAPVTLTSGPCQPQNVVSNINCLNRSTLVTWDEAPGALRYGSSLISVGEERSACNGTDTVCEITGLQCGRSYNVTVTAFGSECPSAPSSSAELYAVPCVPTELQTKVDCESDFAIVSWSAVAGADNYTAVITGPQMEQYYCNTINSSCNFTQLPCGLAYQATILAAGKLCSSTVSSAITFHTVPCVASNIDLQYGCGADHAVVSWDAALGGLNYTASVSAHNGDVGYCSAADTTCIVRGIQCGQVYSVTVESIGTACSSRALSPHLTHTGPCVPLNVSVTVECQTNVAAVSWGSTPGSINYTALVTTSDGEVHTCHTISTDCNITGLSCGVTYSVSVTAYNDQCQGESSPDVELITAPCAPEHVYAETDCATNALVITWKENNRSDIFTSFLTTPSGNVTCASEQANCTFYNLPCGSEFVASVSASNSRCSGPVSTYVNAQTVWFPHSVTAGRKVKVKAQPLCSAFTLRPAVTVREADGKGPDGHQNGPGRLIRVHERMNVAMYREILSANLLPSARALKMKRGWVFQHDNDPKHTARATKEWLHKKHFKVLEWPSQSPDLNPIENLWRELKVRVAKRKAKNITALEEICMEEWANIPTTVCGNLVKTYRKRLTSVIANKGYITKY</sequence>
<organism evidence="3 4">
    <name type="scientific">Ranitomeya imitator</name>
    <name type="common">mimic poison frog</name>
    <dbReference type="NCBI Taxonomy" id="111125"/>
    <lineage>
        <taxon>Eukaryota</taxon>
        <taxon>Metazoa</taxon>
        <taxon>Chordata</taxon>
        <taxon>Craniata</taxon>
        <taxon>Vertebrata</taxon>
        <taxon>Euteleostomi</taxon>
        <taxon>Amphibia</taxon>
        <taxon>Batrachia</taxon>
        <taxon>Anura</taxon>
        <taxon>Neobatrachia</taxon>
        <taxon>Hyloidea</taxon>
        <taxon>Dendrobatidae</taxon>
        <taxon>Dendrobatinae</taxon>
        <taxon>Ranitomeya</taxon>
    </lineage>
</organism>
<proteinExistence type="predicted"/>
<comment type="caution">
    <text evidence="3">The sequence shown here is derived from an EMBL/GenBank/DDBJ whole genome shotgun (WGS) entry which is preliminary data.</text>
</comment>
<feature type="region of interest" description="Disordered" evidence="1">
    <location>
        <begin position="190"/>
        <end position="215"/>
    </location>
</feature>
<dbReference type="Pfam" id="PF13358">
    <property type="entry name" value="DDE_3"/>
    <property type="match status" value="1"/>
</dbReference>
<keyword evidence="4" id="KW-1185">Reference proteome</keyword>
<dbReference type="Proteomes" id="UP001176940">
    <property type="component" value="Unassembled WGS sequence"/>
</dbReference>
<feature type="domain" description="Fibronectin type-III" evidence="2">
    <location>
        <begin position="663"/>
        <end position="749"/>
    </location>
</feature>
<feature type="compositionally biased region" description="Basic residues" evidence="1">
    <location>
        <begin position="190"/>
        <end position="206"/>
    </location>
</feature>
<dbReference type="PROSITE" id="PS50853">
    <property type="entry name" value="FN3"/>
    <property type="match status" value="3"/>
</dbReference>
<dbReference type="SUPFAM" id="SSF49265">
    <property type="entry name" value="Fibronectin type III"/>
    <property type="match status" value="4"/>
</dbReference>
<name>A0ABN9LKK9_9NEOB</name>
<feature type="domain" description="Fibronectin type-III" evidence="2">
    <location>
        <begin position="402"/>
        <end position="488"/>
    </location>
</feature>
<protein>
    <recommendedName>
        <fullName evidence="2">Fibronectin type-III domain-containing protein</fullName>
    </recommendedName>
</protein>
<dbReference type="EMBL" id="CAUEEQ010022244">
    <property type="protein sequence ID" value="CAJ0944258.1"/>
    <property type="molecule type" value="Genomic_DNA"/>
</dbReference>
<dbReference type="SMART" id="SM00060">
    <property type="entry name" value="FN3"/>
    <property type="match status" value="5"/>
</dbReference>
<reference evidence="3" key="1">
    <citation type="submission" date="2023-07" db="EMBL/GenBank/DDBJ databases">
        <authorList>
            <person name="Stuckert A."/>
        </authorList>
    </citation>
    <scope>NUCLEOTIDE SEQUENCE</scope>
</reference>
<dbReference type="Gene3D" id="3.30.420.10">
    <property type="entry name" value="Ribonuclease H-like superfamily/Ribonuclease H"/>
    <property type="match status" value="2"/>
</dbReference>